<dbReference type="Proteomes" id="UP000619101">
    <property type="component" value="Unassembled WGS sequence"/>
</dbReference>
<dbReference type="InterPro" id="IPR028051">
    <property type="entry name" value="CheX-like_dom"/>
</dbReference>
<reference evidence="3 4" key="1">
    <citation type="submission" date="2020-08" db="EMBL/GenBank/DDBJ databases">
        <title>A Genomic Blueprint of the Chicken Gut Microbiome.</title>
        <authorList>
            <person name="Gilroy R."/>
            <person name="Ravi A."/>
            <person name="Getino M."/>
            <person name="Pursley I."/>
            <person name="Horton D.L."/>
            <person name="Alikhan N.-F."/>
            <person name="Baker D."/>
            <person name="Gharbi K."/>
            <person name="Hall N."/>
            <person name="Watson M."/>
            <person name="Adriaenssens E.M."/>
            <person name="Foster-Nyarko E."/>
            <person name="Jarju S."/>
            <person name="Secka A."/>
            <person name="Antonio M."/>
            <person name="Oren A."/>
            <person name="Chaudhuri R."/>
            <person name="La Ragione R.M."/>
            <person name="Hildebrand F."/>
            <person name="Pallen M.J."/>
        </authorList>
    </citation>
    <scope>NUCLEOTIDE SEQUENCE [LARGE SCALE GENOMIC DNA]</scope>
    <source>
        <strain evidence="3 4">A46</strain>
    </source>
</reference>
<gene>
    <name evidence="3" type="ORF">H9635_00095</name>
</gene>
<dbReference type="PANTHER" id="PTHR39452">
    <property type="entry name" value="CHEY-P PHOSPHATASE CHEX"/>
    <property type="match status" value="1"/>
</dbReference>
<comment type="caution">
    <text evidence="3">The sequence shown here is derived from an EMBL/GenBank/DDBJ whole genome shotgun (WGS) entry which is preliminary data.</text>
</comment>
<dbReference type="InterPro" id="IPR028976">
    <property type="entry name" value="CheC-like_sf"/>
</dbReference>
<sequence length="155" mass="16720">MSTSKHIQTILNGTIHSLKSIIPVNIDVKSPSIATEPYEQKEMGVLIGLVGDLKGRVIIDGSPEIFGSIGSAMFGMPLEGPMLESFTGELGNMIAGNLCTYAGQYELELDITPPTVMVGHTKLYGFQQAFTIPATIEGIGDIIILYTIDDEEEEE</sequence>
<protein>
    <submittedName>
        <fullName evidence="3">Chemotaxis protein CheX</fullName>
    </submittedName>
</protein>
<dbReference type="SUPFAM" id="SSF103039">
    <property type="entry name" value="CheC-like"/>
    <property type="match status" value="1"/>
</dbReference>
<feature type="domain" description="Chemotaxis phosphatase CheX-like" evidence="2">
    <location>
        <begin position="44"/>
        <end position="120"/>
    </location>
</feature>
<dbReference type="Pfam" id="PF13690">
    <property type="entry name" value="CheX"/>
    <property type="match status" value="1"/>
</dbReference>
<dbReference type="InterPro" id="IPR038756">
    <property type="entry name" value="CheX-like"/>
</dbReference>
<evidence type="ECO:0000313" key="3">
    <source>
        <dbReference type="EMBL" id="MBD8035116.1"/>
    </source>
</evidence>
<dbReference type="PANTHER" id="PTHR39452:SF1">
    <property type="entry name" value="CHEY-P PHOSPHATASE CHEX"/>
    <property type="match status" value="1"/>
</dbReference>
<keyword evidence="4" id="KW-1185">Reference proteome</keyword>
<keyword evidence="1" id="KW-0145">Chemotaxis</keyword>
<dbReference type="Gene3D" id="3.40.1550.10">
    <property type="entry name" value="CheC-like"/>
    <property type="match status" value="1"/>
</dbReference>
<organism evidence="3 4">
    <name type="scientific">Solibacillus faecavium</name>
    <dbReference type="NCBI Taxonomy" id="2762221"/>
    <lineage>
        <taxon>Bacteria</taxon>
        <taxon>Bacillati</taxon>
        <taxon>Bacillota</taxon>
        <taxon>Bacilli</taxon>
        <taxon>Bacillales</taxon>
        <taxon>Caryophanaceae</taxon>
        <taxon>Solibacillus</taxon>
    </lineage>
</organism>
<dbReference type="RefSeq" id="WP_191698108.1">
    <property type="nucleotide sequence ID" value="NZ_JACSPZ010000001.1"/>
</dbReference>
<dbReference type="EMBL" id="JACSPZ010000001">
    <property type="protein sequence ID" value="MBD8035116.1"/>
    <property type="molecule type" value="Genomic_DNA"/>
</dbReference>
<evidence type="ECO:0000313" key="4">
    <source>
        <dbReference type="Proteomes" id="UP000619101"/>
    </source>
</evidence>
<name>A0ABR8XT47_9BACL</name>
<dbReference type="CDD" id="cd17906">
    <property type="entry name" value="CheX"/>
    <property type="match status" value="1"/>
</dbReference>
<evidence type="ECO:0000259" key="2">
    <source>
        <dbReference type="Pfam" id="PF13690"/>
    </source>
</evidence>
<proteinExistence type="predicted"/>
<evidence type="ECO:0000256" key="1">
    <source>
        <dbReference type="ARBA" id="ARBA00022500"/>
    </source>
</evidence>
<accession>A0ABR8XT47</accession>